<evidence type="ECO:0000256" key="2">
    <source>
        <dbReference type="ARBA" id="ARBA00022475"/>
    </source>
</evidence>
<reference evidence="7 8" key="1">
    <citation type="submission" date="2016-11" db="EMBL/GenBank/DDBJ databases">
        <authorList>
            <person name="Jaros S."/>
            <person name="Januszkiewicz K."/>
            <person name="Wedrychowicz H."/>
        </authorList>
    </citation>
    <scope>NUCLEOTIDE SEQUENCE [LARGE SCALE GENOMIC DNA]</scope>
    <source>
        <strain evidence="7 8">DSM 15930</strain>
    </source>
</reference>
<feature type="transmembrane region" description="Helical" evidence="6">
    <location>
        <begin position="132"/>
        <end position="151"/>
    </location>
</feature>
<dbReference type="InterPro" id="IPR017039">
    <property type="entry name" value="Virul_fac_BrkB"/>
</dbReference>
<keyword evidence="4 6" id="KW-1133">Transmembrane helix</keyword>
<keyword evidence="3 6" id="KW-0812">Transmembrane</keyword>
<evidence type="ECO:0000256" key="4">
    <source>
        <dbReference type="ARBA" id="ARBA00022989"/>
    </source>
</evidence>
<keyword evidence="5 6" id="KW-0472">Membrane</keyword>
<dbReference type="GO" id="GO:0005886">
    <property type="term" value="C:plasma membrane"/>
    <property type="evidence" value="ECO:0007669"/>
    <property type="project" value="UniProtKB-SubCell"/>
</dbReference>
<dbReference type="STRING" id="1120996.SAMN02746066_03157"/>
<dbReference type="EMBL" id="FRCP01000016">
    <property type="protein sequence ID" value="SHM75360.1"/>
    <property type="molecule type" value="Genomic_DNA"/>
</dbReference>
<name>A0A1M7LBM2_9FIRM</name>
<gene>
    <name evidence="7" type="ORF">SAMN02746066_03157</name>
</gene>
<comment type="subcellular location">
    <subcellularLocation>
        <location evidence="1">Cell membrane</location>
        <topology evidence="1">Multi-pass membrane protein</topology>
    </subcellularLocation>
</comment>
<dbReference type="Pfam" id="PF03631">
    <property type="entry name" value="Virul_fac_BrkB"/>
    <property type="match status" value="1"/>
</dbReference>
<feature type="transmembrane region" description="Helical" evidence="6">
    <location>
        <begin position="171"/>
        <end position="195"/>
    </location>
</feature>
<evidence type="ECO:0000256" key="3">
    <source>
        <dbReference type="ARBA" id="ARBA00022692"/>
    </source>
</evidence>
<evidence type="ECO:0000313" key="7">
    <source>
        <dbReference type="EMBL" id="SHM75360.1"/>
    </source>
</evidence>
<dbReference type="NCBIfam" id="TIGR00765">
    <property type="entry name" value="yihY_not_rbn"/>
    <property type="match status" value="1"/>
</dbReference>
<accession>A0A1M7LBM2</accession>
<proteinExistence type="predicted"/>
<protein>
    <submittedName>
        <fullName evidence="7">Membrane protein</fullName>
    </submittedName>
</protein>
<evidence type="ECO:0000313" key="8">
    <source>
        <dbReference type="Proteomes" id="UP000184038"/>
    </source>
</evidence>
<keyword evidence="2" id="KW-1003">Cell membrane</keyword>
<feature type="transmembrane region" description="Helical" evidence="6">
    <location>
        <begin position="207"/>
        <end position="228"/>
    </location>
</feature>
<evidence type="ECO:0000256" key="5">
    <source>
        <dbReference type="ARBA" id="ARBA00023136"/>
    </source>
</evidence>
<dbReference type="PANTHER" id="PTHR30213">
    <property type="entry name" value="INNER MEMBRANE PROTEIN YHJD"/>
    <property type="match status" value="1"/>
</dbReference>
<evidence type="ECO:0000256" key="1">
    <source>
        <dbReference type="ARBA" id="ARBA00004651"/>
    </source>
</evidence>
<evidence type="ECO:0000256" key="6">
    <source>
        <dbReference type="SAM" id="Phobius"/>
    </source>
</evidence>
<sequence length="284" mass="32275">MKLIPLIQTIRTTCRKVSDDFVPTFSAQAAFFIFISFFPFIMFLLTLIQYLPVTESELLTLIRTVLPSGINTYIVSLVHDIYFQPAKTIISITAITTLWSASRGFLAVVKGLNTVYGINETRNYIKLRITSAIYTLAFAIIIVISLGLLVFGNRISLFITTHFPVINDLAIAIIGLRTIVSLALYTGFFLMLYIVIPNRKTKFLNELPGAIIAASGWMLFSFLYSIYIDNFAKFSTMYGSLTAIVLLMLWLYFCMYILFVGAEINVLLPKIWPFNRMRRQKVIS</sequence>
<dbReference type="RefSeq" id="WP_073289366.1">
    <property type="nucleotide sequence ID" value="NZ_FRCP01000016.1"/>
</dbReference>
<feature type="transmembrane region" description="Helical" evidence="6">
    <location>
        <begin position="29"/>
        <end position="53"/>
    </location>
</feature>
<dbReference type="Proteomes" id="UP000184038">
    <property type="component" value="Unassembled WGS sequence"/>
</dbReference>
<dbReference type="PIRSF" id="PIRSF035875">
    <property type="entry name" value="RNase_BN"/>
    <property type="match status" value="1"/>
</dbReference>
<organism evidence="7 8">
    <name type="scientific">Anaerosporobacter mobilis DSM 15930</name>
    <dbReference type="NCBI Taxonomy" id="1120996"/>
    <lineage>
        <taxon>Bacteria</taxon>
        <taxon>Bacillati</taxon>
        <taxon>Bacillota</taxon>
        <taxon>Clostridia</taxon>
        <taxon>Lachnospirales</taxon>
        <taxon>Lachnospiraceae</taxon>
        <taxon>Anaerosporobacter</taxon>
    </lineage>
</organism>
<dbReference type="PANTHER" id="PTHR30213:SF0">
    <property type="entry name" value="UPF0761 MEMBRANE PROTEIN YIHY"/>
    <property type="match status" value="1"/>
</dbReference>
<dbReference type="AlphaFoldDB" id="A0A1M7LBM2"/>
<keyword evidence="8" id="KW-1185">Reference proteome</keyword>
<feature type="transmembrane region" description="Helical" evidence="6">
    <location>
        <begin position="240"/>
        <end position="268"/>
    </location>
</feature>